<dbReference type="EMBL" id="MN740787">
    <property type="protein sequence ID" value="QHU11629.1"/>
    <property type="molecule type" value="Genomic_DNA"/>
</dbReference>
<feature type="coiled-coil region" evidence="1">
    <location>
        <begin position="440"/>
        <end position="478"/>
    </location>
</feature>
<proteinExistence type="predicted"/>
<sequence length="867" mass="102060">MTFTLKIKFDPPIPRIIDKPLTELDEDIDEAITNWFEDILKYTVIEEEFLEIDDITHIFIDNDIAEIEIFLKEAPQTEEEMDQIRQLEQLSQDPTFVRNMLIGALLQELYIKWSSKQTRKKLFSISSSSSLFTLPQTIDLTQVFNIFISVFVTEFTEKEFLNYIVFLNWFIKDDDALYNVMIMLVKRYYPFLRYQKIITDMERFLLKQRPVVVQQLKATSEHDYSIILYRSPFQNIYLNQDQERDIKYFVIFYLLEYIFRQKLNDGKWEDFYSGQKDKLIIQSINPVVILFQNTSFYQEHKLLITTYLEKHASHLINVSDLISTSIRIRIPDHVTDLEMKFIHNIMEQKHSEMYKEFAYMYIRVTNERELLFMCLPLKDSSMKSLINRLMVINQKEDLEKYIHHTIKCVQEAIQAHHDRLKKAKKYARKKEAEARKKIQKREEKARIAVAQALARKEKQEQQARIAAAQAAKDKAKTLALRPRSYSDPSGFRPTMASWHGYGRLHKSDIDINLEEVFAQALQIQSMEAMQHYLEETVLVSAPYASAWLAFLNSHYNQEITDLTYQAKFAHMLVWTLGSFGLDGAILTQITDKSLALVDAIYTFYDAPENPASSLFISGLPTTGYTDKDFYREFRQRVPGSLRMCGLVRVTETINIGGGYLCFHNIEFVIRFLSTYHNPQDRHRFMLMLPGFTSYQYQATFGMGVNAYHIRTPDRFKEWTRSRSKWFGLVLEDPSPPSDHSYYTMVEEGNRIYFQILAILSGSYGSDISDVTDLPIPKSNIDRELLASWITGMILEGEWDEEDYSNIKSSSSPSIEWCIRIIRAAFELFEEHPDLWKQKFQQQQQYQQQLKKSWRMVSQILDRKESSL</sequence>
<evidence type="ECO:0000313" key="2">
    <source>
        <dbReference type="EMBL" id="QHU11629.1"/>
    </source>
</evidence>
<keyword evidence="1" id="KW-0175">Coiled coil</keyword>
<evidence type="ECO:0000256" key="1">
    <source>
        <dbReference type="SAM" id="Coils"/>
    </source>
</evidence>
<accession>A0A6C0K1M9</accession>
<protein>
    <submittedName>
        <fullName evidence="2">Uncharacterized protein</fullName>
    </submittedName>
</protein>
<organism evidence="2">
    <name type="scientific">viral metagenome</name>
    <dbReference type="NCBI Taxonomy" id="1070528"/>
    <lineage>
        <taxon>unclassified sequences</taxon>
        <taxon>metagenomes</taxon>
        <taxon>organismal metagenomes</taxon>
    </lineage>
</organism>
<name>A0A6C0K1M9_9ZZZZ</name>
<reference evidence="2" key="1">
    <citation type="journal article" date="2020" name="Nature">
        <title>Giant virus diversity and host interactions through global metagenomics.</title>
        <authorList>
            <person name="Schulz F."/>
            <person name="Roux S."/>
            <person name="Paez-Espino D."/>
            <person name="Jungbluth S."/>
            <person name="Walsh D.A."/>
            <person name="Denef V.J."/>
            <person name="McMahon K.D."/>
            <person name="Konstantinidis K.T."/>
            <person name="Eloe-Fadrosh E.A."/>
            <person name="Kyrpides N.C."/>
            <person name="Woyke T."/>
        </authorList>
    </citation>
    <scope>NUCLEOTIDE SEQUENCE</scope>
    <source>
        <strain evidence="2">GVMAG-S-1101169-75</strain>
    </source>
</reference>
<dbReference type="AlphaFoldDB" id="A0A6C0K1M9"/>